<accession>A0A154PQ58</accession>
<feature type="non-terminal residue" evidence="1">
    <location>
        <position position="1"/>
    </location>
</feature>
<reference evidence="1 2" key="1">
    <citation type="submission" date="2015-07" db="EMBL/GenBank/DDBJ databases">
        <title>The genome of Dufourea novaeangliae.</title>
        <authorList>
            <person name="Pan H."/>
            <person name="Kapheim K."/>
        </authorList>
    </citation>
    <scope>NUCLEOTIDE SEQUENCE [LARGE SCALE GENOMIC DNA]</scope>
    <source>
        <strain evidence="1">0120121106</strain>
        <tissue evidence="1">Whole body</tissue>
    </source>
</reference>
<keyword evidence="1" id="KW-0808">Transferase</keyword>
<dbReference type="GO" id="GO:0003697">
    <property type="term" value="F:single-stranded DNA binding"/>
    <property type="evidence" value="ECO:0007669"/>
    <property type="project" value="TreeGrafter"/>
</dbReference>
<evidence type="ECO:0000313" key="1">
    <source>
        <dbReference type="EMBL" id="KZC14046.1"/>
    </source>
</evidence>
<dbReference type="GO" id="GO:0032259">
    <property type="term" value="P:methylation"/>
    <property type="evidence" value="ECO:0007669"/>
    <property type="project" value="UniProtKB-KW"/>
</dbReference>
<sequence length="110" mass="12835">LVNRKRIVFLHDNARPYTCMVTLQKLLELGWDVLPHPAYSSDMAPSNYHLFRSLQNSLIGKTFYSIEGVKNHSIQFLSNKDKNFYEYGITSSPERWQKVLNLIVNEICTK</sequence>
<keyword evidence="1" id="KW-0489">Methyltransferase</keyword>
<dbReference type="GO" id="GO:0035861">
    <property type="term" value="C:site of double-strand break"/>
    <property type="evidence" value="ECO:0007669"/>
    <property type="project" value="TreeGrafter"/>
</dbReference>
<proteinExistence type="predicted"/>
<dbReference type="InterPro" id="IPR036397">
    <property type="entry name" value="RNaseH_sf"/>
</dbReference>
<dbReference type="GO" id="GO:0044547">
    <property type="term" value="F:DNA topoisomerase binding"/>
    <property type="evidence" value="ECO:0007669"/>
    <property type="project" value="TreeGrafter"/>
</dbReference>
<dbReference type="GO" id="GO:0044774">
    <property type="term" value="P:mitotic DNA integrity checkpoint signaling"/>
    <property type="evidence" value="ECO:0007669"/>
    <property type="project" value="TreeGrafter"/>
</dbReference>
<dbReference type="GO" id="GO:0046975">
    <property type="term" value="F:histone H3K36 methyltransferase activity"/>
    <property type="evidence" value="ECO:0007669"/>
    <property type="project" value="TreeGrafter"/>
</dbReference>
<organism evidence="1 2">
    <name type="scientific">Dufourea novaeangliae</name>
    <name type="common">Sweat bee</name>
    <dbReference type="NCBI Taxonomy" id="178035"/>
    <lineage>
        <taxon>Eukaryota</taxon>
        <taxon>Metazoa</taxon>
        <taxon>Ecdysozoa</taxon>
        <taxon>Arthropoda</taxon>
        <taxon>Hexapoda</taxon>
        <taxon>Insecta</taxon>
        <taxon>Pterygota</taxon>
        <taxon>Neoptera</taxon>
        <taxon>Endopterygota</taxon>
        <taxon>Hymenoptera</taxon>
        <taxon>Apocrita</taxon>
        <taxon>Aculeata</taxon>
        <taxon>Apoidea</taxon>
        <taxon>Anthophila</taxon>
        <taxon>Halictidae</taxon>
        <taxon>Rophitinae</taxon>
        <taxon>Dufourea</taxon>
    </lineage>
</organism>
<dbReference type="AlphaFoldDB" id="A0A154PQ58"/>
<dbReference type="GO" id="GO:0003690">
    <property type="term" value="F:double-stranded DNA binding"/>
    <property type="evidence" value="ECO:0007669"/>
    <property type="project" value="TreeGrafter"/>
</dbReference>
<protein>
    <submittedName>
        <fullName evidence="1">Histone-lysine N-methyltransferase SETMAR</fullName>
    </submittedName>
</protein>
<dbReference type="GO" id="GO:0015074">
    <property type="term" value="P:DNA integration"/>
    <property type="evidence" value="ECO:0007669"/>
    <property type="project" value="TreeGrafter"/>
</dbReference>
<dbReference type="PANTHER" id="PTHR46060:SF2">
    <property type="entry name" value="HISTONE-LYSINE N-METHYLTRANSFERASE SETMAR"/>
    <property type="match status" value="1"/>
</dbReference>
<dbReference type="Proteomes" id="UP000076502">
    <property type="component" value="Unassembled WGS sequence"/>
</dbReference>
<dbReference type="EMBL" id="KQ435034">
    <property type="protein sequence ID" value="KZC14046.1"/>
    <property type="molecule type" value="Genomic_DNA"/>
</dbReference>
<dbReference type="GO" id="GO:0005634">
    <property type="term" value="C:nucleus"/>
    <property type="evidence" value="ECO:0007669"/>
    <property type="project" value="TreeGrafter"/>
</dbReference>
<dbReference type="GO" id="GO:0000729">
    <property type="term" value="P:DNA double-strand break processing"/>
    <property type="evidence" value="ECO:0007669"/>
    <property type="project" value="TreeGrafter"/>
</dbReference>
<dbReference type="GO" id="GO:0042800">
    <property type="term" value="F:histone H3K4 methyltransferase activity"/>
    <property type="evidence" value="ECO:0007669"/>
    <property type="project" value="TreeGrafter"/>
</dbReference>
<dbReference type="PANTHER" id="PTHR46060">
    <property type="entry name" value="MARINER MOS1 TRANSPOSASE-LIKE PROTEIN"/>
    <property type="match status" value="1"/>
</dbReference>
<dbReference type="GO" id="GO:0006303">
    <property type="term" value="P:double-strand break repair via nonhomologous end joining"/>
    <property type="evidence" value="ECO:0007669"/>
    <property type="project" value="TreeGrafter"/>
</dbReference>
<dbReference type="Gene3D" id="3.30.420.10">
    <property type="entry name" value="Ribonuclease H-like superfamily/Ribonuclease H"/>
    <property type="match status" value="1"/>
</dbReference>
<dbReference type="InterPro" id="IPR052709">
    <property type="entry name" value="Transposase-MT_Hybrid"/>
</dbReference>
<dbReference type="GO" id="GO:0000793">
    <property type="term" value="C:condensed chromosome"/>
    <property type="evidence" value="ECO:0007669"/>
    <property type="project" value="TreeGrafter"/>
</dbReference>
<dbReference type="OrthoDB" id="7600185at2759"/>
<evidence type="ECO:0000313" key="2">
    <source>
        <dbReference type="Proteomes" id="UP000076502"/>
    </source>
</evidence>
<keyword evidence="2" id="KW-1185">Reference proteome</keyword>
<dbReference type="GO" id="GO:0031297">
    <property type="term" value="P:replication fork processing"/>
    <property type="evidence" value="ECO:0007669"/>
    <property type="project" value="TreeGrafter"/>
</dbReference>
<gene>
    <name evidence="1" type="ORF">WN55_06479</name>
</gene>
<dbReference type="STRING" id="178035.A0A154PQ58"/>
<dbReference type="GO" id="GO:0000014">
    <property type="term" value="F:single-stranded DNA endodeoxyribonuclease activity"/>
    <property type="evidence" value="ECO:0007669"/>
    <property type="project" value="TreeGrafter"/>
</dbReference>
<name>A0A154PQ58_DUFNO</name>